<keyword evidence="9" id="KW-0498">Mitosis</keyword>
<evidence type="ECO:0000313" key="19">
    <source>
        <dbReference type="EMBL" id="KAF9695724.1"/>
    </source>
</evidence>
<evidence type="ECO:0000256" key="11">
    <source>
        <dbReference type="ARBA" id="ARBA00022838"/>
    </source>
</evidence>
<dbReference type="Proteomes" id="UP000651452">
    <property type="component" value="Unassembled WGS sequence"/>
</dbReference>
<evidence type="ECO:0000256" key="10">
    <source>
        <dbReference type="ARBA" id="ARBA00022829"/>
    </source>
</evidence>
<protein>
    <recommendedName>
        <fullName evidence="16">DASH complex subunit DAD3</fullName>
    </recommendedName>
    <alternativeName>
        <fullName evidence="17">Outer kinetochore protein DAD3</fullName>
    </alternativeName>
</protein>
<accession>A0A8H7MGQ7</accession>
<evidence type="ECO:0000256" key="18">
    <source>
        <dbReference type="SAM" id="MobiDB-lite"/>
    </source>
</evidence>
<dbReference type="OrthoDB" id="2443965at2759"/>
<dbReference type="InterPro" id="IPR013965">
    <property type="entry name" value="DASH_Dad3"/>
</dbReference>
<gene>
    <name evidence="19" type="ORF">EKO04_006123</name>
</gene>
<feature type="region of interest" description="Disordered" evidence="18">
    <location>
        <begin position="50"/>
        <end position="88"/>
    </location>
</feature>
<keyword evidence="7" id="KW-0132">Cell division</keyword>
<dbReference type="Pfam" id="PF08656">
    <property type="entry name" value="DASH_Dad3"/>
    <property type="match status" value="1"/>
</dbReference>
<dbReference type="AlphaFoldDB" id="A0A8H7MGQ7"/>
<evidence type="ECO:0000256" key="17">
    <source>
        <dbReference type="ARBA" id="ARBA00044305"/>
    </source>
</evidence>
<evidence type="ECO:0000256" key="8">
    <source>
        <dbReference type="ARBA" id="ARBA00022701"/>
    </source>
</evidence>
<name>A0A8H7MGQ7_9PLEO</name>
<sequence>MSTLLASLSDQPSAAILDGLRGLERKTSLVFTLLKASVYSIVLNQQIQDNGQQQQQQEEEGEGGRGGSRGVFAGRKGLERKERKERKERRGMWMDMEREREMQKLDVNVQNFYMLLSQCYALPCHAVPLHAPPVYQLPHHPISYTRLMHTAAIVDLAHVDQLLPACTGNLVGQTLLGEGFPRGLDDVHLVARTGGLGSEVL</sequence>
<evidence type="ECO:0000256" key="6">
    <source>
        <dbReference type="ARBA" id="ARBA00022490"/>
    </source>
</evidence>
<keyword evidence="11" id="KW-0995">Kinetochore</keyword>
<dbReference type="GO" id="GO:0051301">
    <property type="term" value="P:cell division"/>
    <property type="evidence" value="ECO:0007669"/>
    <property type="project" value="UniProtKB-KW"/>
</dbReference>
<evidence type="ECO:0000256" key="4">
    <source>
        <dbReference type="ARBA" id="ARBA00006277"/>
    </source>
</evidence>
<dbReference type="PANTHER" id="PTHR28017:SF1">
    <property type="entry name" value="DASH COMPLEX SUBUNIT DAD3"/>
    <property type="match status" value="1"/>
</dbReference>
<keyword evidence="14" id="KW-0131">Cell cycle</keyword>
<organism evidence="19 20">
    <name type="scientific">Ascochyta lentis</name>
    <dbReference type="NCBI Taxonomy" id="205686"/>
    <lineage>
        <taxon>Eukaryota</taxon>
        <taxon>Fungi</taxon>
        <taxon>Dikarya</taxon>
        <taxon>Ascomycota</taxon>
        <taxon>Pezizomycotina</taxon>
        <taxon>Dothideomycetes</taxon>
        <taxon>Pleosporomycetidae</taxon>
        <taxon>Pleosporales</taxon>
        <taxon>Pleosporineae</taxon>
        <taxon>Didymellaceae</taxon>
        <taxon>Ascochyta</taxon>
    </lineage>
</organism>
<keyword evidence="12" id="KW-0206">Cytoskeleton</keyword>
<evidence type="ECO:0000256" key="16">
    <source>
        <dbReference type="ARBA" id="ARBA00044179"/>
    </source>
</evidence>
<dbReference type="GO" id="GO:0005874">
    <property type="term" value="C:microtubule"/>
    <property type="evidence" value="ECO:0007669"/>
    <property type="project" value="UniProtKB-KW"/>
</dbReference>
<evidence type="ECO:0000256" key="5">
    <source>
        <dbReference type="ARBA" id="ARBA00022454"/>
    </source>
</evidence>
<evidence type="ECO:0000256" key="7">
    <source>
        <dbReference type="ARBA" id="ARBA00022618"/>
    </source>
</evidence>
<keyword evidence="13" id="KW-0539">Nucleus</keyword>
<keyword evidence="8" id="KW-0493">Microtubule</keyword>
<evidence type="ECO:0000256" key="2">
    <source>
        <dbReference type="ARBA" id="ARBA00004186"/>
    </source>
</evidence>
<evidence type="ECO:0000313" key="20">
    <source>
        <dbReference type="Proteomes" id="UP000651452"/>
    </source>
</evidence>
<evidence type="ECO:0000256" key="12">
    <source>
        <dbReference type="ARBA" id="ARBA00023212"/>
    </source>
</evidence>
<comment type="subcellular location">
    <subcellularLocation>
        <location evidence="3">Chromosome</location>
        <location evidence="3">Centromere</location>
        <location evidence="3">Kinetochore</location>
    </subcellularLocation>
    <subcellularLocation>
        <location evidence="2">Cytoplasm</location>
        <location evidence="2">Cytoskeleton</location>
        <location evidence="2">Spindle</location>
    </subcellularLocation>
    <subcellularLocation>
        <location evidence="1">Nucleus</location>
    </subcellularLocation>
</comment>
<evidence type="ECO:0000256" key="14">
    <source>
        <dbReference type="ARBA" id="ARBA00023306"/>
    </source>
</evidence>
<evidence type="ECO:0000256" key="9">
    <source>
        <dbReference type="ARBA" id="ARBA00022776"/>
    </source>
</evidence>
<keyword evidence="5" id="KW-0158">Chromosome</keyword>
<dbReference type="GO" id="GO:0072686">
    <property type="term" value="C:mitotic spindle"/>
    <property type="evidence" value="ECO:0007669"/>
    <property type="project" value="InterPro"/>
</dbReference>
<dbReference type="GO" id="GO:0008608">
    <property type="term" value="P:attachment of spindle microtubules to kinetochore"/>
    <property type="evidence" value="ECO:0007669"/>
    <property type="project" value="InterPro"/>
</dbReference>
<keyword evidence="10" id="KW-0159">Chromosome partition</keyword>
<keyword evidence="15" id="KW-0137">Centromere</keyword>
<keyword evidence="20" id="KW-1185">Reference proteome</keyword>
<dbReference type="GO" id="GO:0042729">
    <property type="term" value="C:DASH complex"/>
    <property type="evidence" value="ECO:0007669"/>
    <property type="project" value="InterPro"/>
</dbReference>
<evidence type="ECO:0000256" key="15">
    <source>
        <dbReference type="ARBA" id="ARBA00023328"/>
    </source>
</evidence>
<comment type="similarity">
    <text evidence="4">Belongs to the DASH complex DAD3 family.</text>
</comment>
<evidence type="ECO:0000256" key="13">
    <source>
        <dbReference type="ARBA" id="ARBA00023242"/>
    </source>
</evidence>
<dbReference type="GO" id="GO:0051010">
    <property type="term" value="F:microtubule plus-end binding"/>
    <property type="evidence" value="ECO:0007669"/>
    <property type="project" value="TreeGrafter"/>
</dbReference>
<comment type="caution">
    <text evidence="19">The sequence shown here is derived from an EMBL/GenBank/DDBJ whole genome shotgun (WGS) entry which is preliminary data.</text>
</comment>
<proteinExistence type="inferred from homology"/>
<dbReference type="PANTHER" id="PTHR28017">
    <property type="entry name" value="DASH COMPLEX SUBUNIT DAD3"/>
    <property type="match status" value="1"/>
</dbReference>
<evidence type="ECO:0000256" key="1">
    <source>
        <dbReference type="ARBA" id="ARBA00004123"/>
    </source>
</evidence>
<reference evidence="19" key="2">
    <citation type="submission" date="2020-09" db="EMBL/GenBank/DDBJ databases">
        <title>Reference genome assembly for Australian Ascochyta lentis isolate Al4.</title>
        <authorList>
            <person name="Lee R.C."/>
            <person name="Farfan-Caceres L.M."/>
            <person name="Debler J.W."/>
            <person name="Williams A.H."/>
            <person name="Henares B.M."/>
        </authorList>
    </citation>
    <scope>NUCLEOTIDE SEQUENCE</scope>
    <source>
        <strain evidence="19">Al4</strain>
    </source>
</reference>
<reference evidence="19" key="1">
    <citation type="submission" date="2018-12" db="EMBL/GenBank/DDBJ databases">
        <authorList>
            <person name="Syme R.A."/>
            <person name="Farfan-Caceres L."/>
            <person name="Lichtenzveig J."/>
        </authorList>
    </citation>
    <scope>NUCLEOTIDE SEQUENCE</scope>
    <source>
        <strain evidence="19">Al4</strain>
    </source>
</reference>
<keyword evidence="6" id="KW-0963">Cytoplasm</keyword>
<dbReference type="EMBL" id="RZGK01000010">
    <property type="protein sequence ID" value="KAF9695724.1"/>
    <property type="molecule type" value="Genomic_DNA"/>
</dbReference>
<evidence type="ECO:0000256" key="3">
    <source>
        <dbReference type="ARBA" id="ARBA00004629"/>
    </source>
</evidence>